<evidence type="ECO:0000259" key="5">
    <source>
        <dbReference type="SMART" id="SM00499"/>
    </source>
</evidence>
<dbReference type="Proteomes" id="UP000008311">
    <property type="component" value="Unassembled WGS sequence"/>
</dbReference>
<dbReference type="OrthoDB" id="1890443at2759"/>
<keyword evidence="3" id="KW-0446">Lipid-binding</keyword>
<gene>
    <name evidence="6" type="ORF">RCOM_0377470</name>
</gene>
<dbReference type="AlphaFoldDB" id="B9T3P9"/>
<accession>B9T3P9</accession>
<dbReference type="CDD" id="cd01960">
    <property type="entry name" value="nsLTP1"/>
    <property type="match status" value="1"/>
</dbReference>
<keyword evidence="3" id="KW-0813">Transport</keyword>
<dbReference type="OMA" id="TVEFISC"/>
<feature type="chain" id="PRO_5002892292" description="Non-specific lipid-transfer protein" evidence="4">
    <location>
        <begin position="27"/>
        <end position="115"/>
    </location>
</feature>
<dbReference type="EMBL" id="EQ974428">
    <property type="protein sequence ID" value="EEF29522.1"/>
    <property type="molecule type" value="Genomic_DNA"/>
</dbReference>
<reference evidence="7" key="1">
    <citation type="journal article" date="2010" name="Nat. Biotechnol.">
        <title>Draft genome sequence of the oilseed species Ricinus communis.</title>
        <authorList>
            <person name="Chan A.P."/>
            <person name="Crabtree J."/>
            <person name="Zhao Q."/>
            <person name="Lorenzi H."/>
            <person name="Orvis J."/>
            <person name="Puiu D."/>
            <person name="Melake-Berhan A."/>
            <person name="Jones K.M."/>
            <person name="Redman J."/>
            <person name="Chen G."/>
            <person name="Cahoon E.B."/>
            <person name="Gedil M."/>
            <person name="Stanke M."/>
            <person name="Haas B.J."/>
            <person name="Wortman J.R."/>
            <person name="Fraser-Liggett C.M."/>
            <person name="Ravel J."/>
            <person name="Rabinowicz P.D."/>
        </authorList>
    </citation>
    <scope>NUCLEOTIDE SEQUENCE [LARGE SCALE GENOMIC DNA]</scope>
    <source>
        <strain evidence="7">cv. Hale</strain>
    </source>
</reference>
<evidence type="ECO:0000313" key="7">
    <source>
        <dbReference type="Proteomes" id="UP000008311"/>
    </source>
</evidence>
<dbReference type="STRING" id="3988.B9T3P9"/>
<dbReference type="Gene3D" id="1.10.110.10">
    <property type="entry name" value="Plant lipid-transfer and hydrophobic proteins"/>
    <property type="match status" value="1"/>
</dbReference>
<comment type="function">
    <text evidence="3">Plant non-specific lipid-transfer proteins transfer phospholipids as well as galactolipids across membranes. May play a role in wax or cutin deposition in the cell walls of expanding epidermal cells and certain secretory tissues.</text>
</comment>
<evidence type="ECO:0000256" key="2">
    <source>
        <dbReference type="ARBA" id="ARBA00023157"/>
    </source>
</evidence>
<evidence type="ECO:0000256" key="1">
    <source>
        <dbReference type="ARBA" id="ARBA00009748"/>
    </source>
</evidence>
<evidence type="ECO:0000313" key="6">
    <source>
        <dbReference type="EMBL" id="EEF29522.1"/>
    </source>
</evidence>
<keyword evidence="7" id="KW-1185">Reference proteome</keyword>
<dbReference type="KEGG" id="rcu:8281236"/>
<feature type="signal peptide" evidence="4">
    <location>
        <begin position="1"/>
        <end position="26"/>
    </location>
</feature>
<name>B9T3P9_RICCO</name>
<dbReference type="FunCoup" id="B9T3P9">
    <property type="interactions" value="1345"/>
</dbReference>
<dbReference type="GO" id="GO:0006869">
    <property type="term" value="P:lipid transport"/>
    <property type="evidence" value="ECO:0007669"/>
    <property type="project" value="InterPro"/>
</dbReference>
<protein>
    <recommendedName>
        <fullName evidence="3">Non-specific lipid-transfer protein</fullName>
    </recommendedName>
</protein>
<organism evidence="6 7">
    <name type="scientific">Ricinus communis</name>
    <name type="common">Castor bean</name>
    <dbReference type="NCBI Taxonomy" id="3988"/>
    <lineage>
        <taxon>Eukaryota</taxon>
        <taxon>Viridiplantae</taxon>
        <taxon>Streptophyta</taxon>
        <taxon>Embryophyta</taxon>
        <taxon>Tracheophyta</taxon>
        <taxon>Spermatophyta</taxon>
        <taxon>Magnoliopsida</taxon>
        <taxon>eudicotyledons</taxon>
        <taxon>Gunneridae</taxon>
        <taxon>Pentapetalae</taxon>
        <taxon>rosids</taxon>
        <taxon>fabids</taxon>
        <taxon>Malpighiales</taxon>
        <taxon>Euphorbiaceae</taxon>
        <taxon>Acalyphoideae</taxon>
        <taxon>Acalypheae</taxon>
        <taxon>Ricinus</taxon>
    </lineage>
</organism>
<dbReference type="PANTHER" id="PTHR33076">
    <property type="entry name" value="NON-SPECIFIC LIPID-TRANSFER PROTEIN 2-RELATED"/>
    <property type="match status" value="1"/>
</dbReference>
<sequence>MATITVEFISCLVLCVVVAMPMTTQAITCDQVVGGLTPCIGYLMSGGEVSAACCNGVRGLNSAAKTTADRQQICQCFKSLGAGGMTNGYASSLPGKCNVNVTFKIGPSTDCNSIK</sequence>
<feature type="domain" description="Bifunctional inhibitor/plant lipid transfer protein/seed storage helical" evidence="5">
    <location>
        <begin position="29"/>
        <end position="111"/>
    </location>
</feature>
<dbReference type="InterPro" id="IPR016140">
    <property type="entry name" value="Bifunc_inhib/LTP/seed_store"/>
</dbReference>
<evidence type="ECO:0000256" key="4">
    <source>
        <dbReference type="SAM" id="SignalP"/>
    </source>
</evidence>
<dbReference type="Pfam" id="PF00234">
    <property type="entry name" value="Tryp_alpha_amyl"/>
    <property type="match status" value="1"/>
</dbReference>
<keyword evidence="4" id="KW-0732">Signal</keyword>
<dbReference type="SUPFAM" id="SSF47699">
    <property type="entry name" value="Bifunctional inhibitor/lipid-transfer protein/seed storage 2S albumin"/>
    <property type="match status" value="1"/>
</dbReference>
<dbReference type="InterPro" id="IPR000528">
    <property type="entry name" value="Plant_nsLTP"/>
</dbReference>
<dbReference type="eggNOG" id="ENOG502S4CI">
    <property type="taxonomic scope" value="Eukaryota"/>
</dbReference>
<keyword evidence="2" id="KW-1015">Disulfide bond</keyword>
<comment type="similarity">
    <text evidence="1 3">Belongs to the plant LTP family.</text>
</comment>
<dbReference type="GO" id="GO:0008289">
    <property type="term" value="F:lipid binding"/>
    <property type="evidence" value="ECO:0007669"/>
    <property type="project" value="UniProtKB-KW"/>
</dbReference>
<dbReference type="SMART" id="SM00499">
    <property type="entry name" value="AAI"/>
    <property type="match status" value="1"/>
</dbReference>
<evidence type="ECO:0000256" key="3">
    <source>
        <dbReference type="RuleBase" id="RU000628"/>
    </source>
</evidence>
<proteinExistence type="inferred from homology"/>
<dbReference type="InterPro" id="IPR036312">
    <property type="entry name" value="Bifun_inhib/LTP/seed_sf"/>
</dbReference>
<dbReference type="InParanoid" id="B9T3P9"/>
<dbReference type="PRINTS" id="PR00382">
    <property type="entry name" value="LIPIDTRNSFER"/>
</dbReference>